<dbReference type="SUPFAM" id="SSF57716">
    <property type="entry name" value="Glucocorticoid receptor-like (DNA-binding domain)"/>
    <property type="match status" value="1"/>
</dbReference>
<dbReference type="GO" id="GO:0006355">
    <property type="term" value="P:regulation of DNA-templated transcription"/>
    <property type="evidence" value="ECO:0007669"/>
    <property type="project" value="InterPro"/>
</dbReference>
<evidence type="ECO:0000256" key="1">
    <source>
        <dbReference type="ARBA" id="ARBA00022723"/>
    </source>
</evidence>
<comment type="similarity">
    <text evidence="3">Belongs to the DNA gyrase inhibitor YacG family.</text>
</comment>
<dbReference type="STRING" id="1137799.GZ78_18850"/>
<feature type="binding site" evidence="3">
    <location>
        <position position="30"/>
    </location>
    <ligand>
        <name>Zn(2+)</name>
        <dbReference type="ChEBI" id="CHEBI:29105"/>
    </ligand>
</feature>
<dbReference type="Gene3D" id="3.30.50.10">
    <property type="entry name" value="Erythroid Transcription Factor GATA-1, subunit A"/>
    <property type="match status" value="1"/>
</dbReference>
<comment type="cofactor">
    <cofactor evidence="3">
        <name>Zn(2+)</name>
        <dbReference type="ChEBI" id="CHEBI:29105"/>
    </cofactor>
    <text evidence="3">Binds 1 zinc ion.</text>
</comment>
<evidence type="ECO:0000256" key="2">
    <source>
        <dbReference type="ARBA" id="ARBA00022833"/>
    </source>
</evidence>
<dbReference type="PANTHER" id="PTHR36150:SF1">
    <property type="entry name" value="DNA GYRASE INHIBITOR YACG"/>
    <property type="match status" value="1"/>
</dbReference>
<dbReference type="OrthoDB" id="9809663at2"/>
<feature type="binding site" evidence="3">
    <location>
        <position position="10"/>
    </location>
    <ligand>
        <name>Zn(2+)</name>
        <dbReference type="ChEBI" id="CHEBI:29105"/>
    </ligand>
</feature>
<reference evidence="4 5" key="1">
    <citation type="submission" date="2014-06" db="EMBL/GenBank/DDBJ databases">
        <title>Whole Genome Sequences of Three Symbiotic Endozoicomonas Bacteria.</title>
        <authorList>
            <person name="Neave M.J."/>
            <person name="Apprill A."/>
            <person name="Voolstra C.R."/>
        </authorList>
    </citation>
    <scope>NUCLEOTIDE SEQUENCE [LARGE SCALE GENOMIC DNA]</scope>
    <source>
        <strain evidence="4 5">DSM 25634</strain>
    </source>
</reference>
<dbReference type="PANTHER" id="PTHR36150">
    <property type="entry name" value="DNA GYRASE INHIBITOR YACG"/>
    <property type="match status" value="1"/>
</dbReference>
<comment type="caution">
    <text evidence="4">The sequence shown here is derived from an EMBL/GenBank/DDBJ whole genome shotgun (WGS) entry which is preliminary data.</text>
</comment>
<name>A0A081NE77_9GAMM</name>
<protein>
    <recommendedName>
        <fullName evidence="3">DNA gyrase inhibitor YacG</fullName>
    </recommendedName>
</protein>
<gene>
    <name evidence="3" type="primary">yacG</name>
    <name evidence="4" type="ORF">GZ78_18850</name>
</gene>
<dbReference type="NCBIfam" id="NF001638">
    <property type="entry name" value="PRK00418.1"/>
    <property type="match status" value="1"/>
</dbReference>
<dbReference type="eggNOG" id="COG3024">
    <property type="taxonomic scope" value="Bacteria"/>
</dbReference>
<dbReference type="Proteomes" id="UP000028073">
    <property type="component" value="Unassembled WGS sequence"/>
</dbReference>
<dbReference type="AlphaFoldDB" id="A0A081NE77"/>
<comment type="function">
    <text evidence="3">Inhibits all the catalytic activities of DNA gyrase by preventing its interaction with DNA. Acts by binding directly to the C-terminal domain of GyrB, which probably disrupts DNA binding by the gyrase.</text>
</comment>
<evidence type="ECO:0000256" key="3">
    <source>
        <dbReference type="HAMAP-Rule" id="MF_00649"/>
    </source>
</evidence>
<proteinExistence type="inferred from homology"/>
<dbReference type="Pfam" id="PF03884">
    <property type="entry name" value="YacG"/>
    <property type="match status" value="1"/>
</dbReference>
<dbReference type="GO" id="GO:0008657">
    <property type="term" value="F:DNA topoisomerase type II (double strand cut, ATP-hydrolyzing) inhibitor activity"/>
    <property type="evidence" value="ECO:0007669"/>
    <property type="project" value="UniProtKB-UniRule"/>
</dbReference>
<keyword evidence="1 3" id="KW-0479">Metal-binding</keyword>
<accession>A0A081NE77</accession>
<dbReference type="EMBL" id="JOKH01000004">
    <property type="protein sequence ID" value="KEQ16750.1"/>
    <property type="molecule type" value="Genomic_DNA"/>
</dbReference>
<dbReference type="GO" id="GO:0008270">
    <property type="term" value="F:zinc ion binding"/>
    <property type="evidence" value="ECO:0007669"/>
    <property type="project" value="UniProtKB-UniRule"/>
</dbReference>
<keyword evidence="2 3" id="KW-0862">Zinc</keyword>
<dbReference type="InterPro" id="IPR013088">
    <property type="entry name" value="Znf_NHR/GATA"/>
</dbReference>
<dbReference type="InterPro" id="IPR005584">
    <property type="entry name" value="DNA_gyrase_inhibitor_YacG"/>
</dbReference>
<dbReference type="HAMAP" id="MF_00649">
    <property type="entry name" value="DNA_gyrase_inhibitor_YacG"/>
    <property type="match status" value="1"/>
</dbReference>
<keyword evidence="5" id="KW-1185">Reference proteome</keyword>
<comment type="subunit">
    <text evidence="3">Interacts with GyrB.</text>
</comment>
<organism evidence="4 5">
    <name type="scientific">Endozoicomonas numazuensis</name>
    <dbReference type="NCBI Taxonomy" id="1137799"/>
    <lineage>
        <taxon>Bacteria</taxon>
        <taxon>Pseudomonadati</taxon>
        <taxon>Pseudomonadota</taxon>
        <taxon>Gammaproteobacteria</taxon>
        <taxon>Oceanospirillales</taxon>
        <taxon>Endozoicomonadaceae</taxon>
        <taxon>Endozoicomonas</taxon>
    </lineage>
</organism>
<feature type="binding site" evidence="3">
    <location>
        <position position="7"/>
    </location>
    <ligand>
        <name>Zn(2+)</name>
        <dbReference type="ChEBI" id="CHEBI:29105"/>
    </ligand>
</feature>
<evidence type="ECO:0000313" key="5">
    <source>
        <dbReference type="Proteomes" id="UP000028073"/>
    </source>
</evidence>
<dbReference type="RefSeq" id="WP_034839534.1">
    <property type="nucleotide sequence ID" value="NZ_JOKH01000004.1"/>
</dbReference>
<sequence>MPTTVKCPKCGKDVEWKKENKFRPFCSERCKLIDLGAWASEEHAIPGNPTFDDMMSSDIDDLKH</sequence>
<evidence type="ECO:0000313" key="4">
    <source>
        <dbReference type="EMBL" id="KEQ16750.1"/>
    </source>
</evidence>
<feature type="binding site" evidence="3">
    <location>
        <position position="26"/>
    </location>
    <ligand>
        <name>Zn(2+)</name>
        <dbReference type="ChEBI" id="CHEBI:29105"/>
    </ligand>
</feature>